<protein>
    <submittedName>
        <fullName evidence="2">Uncharacterized protein</fullName>
    </submittedName>
</protein>
<sequence length="98" mass="10183">ACRGAARRPAEEARDRQPDLHRGRCGAAGRRRRAHPGGRHGPVVPRVRGAAAVLRPAAGRRPLVVAVDLPGGVRPRPLRLGVLPASPAGARGAHRGAV</sequence>
<proteinExistence type="predicted"/>
<feature type="non-terminal residue" evidence="2">
    <location>
        <position position="98"/>
    </location>
</feature>
<feature type="compositionally biased region" description="Basic and acidic residues" evidence="1">
    <location>
        <begin position="8"/>
        <end position="22"/>
    </location>
</feature>
<dbReference type="AlphaFoldDB" id="A0A6J4PN88"/>
<reference evidence="2" key="1">
    <citation type="submission" date="2020-02" db="EMBL/GenBank/DDBJ databases">
        <authorList>
            <person name="Meier V. D."/>
        </authorList>
    </citation>
    <scope>NUCLEOTIDE SEQUENCE</scope>
    <source>
        <strain evidence="2">AVDCRST_MAG06</strain>
    </source>
</reference>
<name>A0A6J4PN88_9ACTN</name>
<organism evidence="2">
    <name type="scientific">uncultured Nocardioides sp</name>
    <dbReference type="NCBI Taxonomy" id="198441"/>
    <lineage>
        <taxon>Bacteria</taxon>
        <taxon>Bacillati</taxon>
        <taxon>Actinomycetota</taxon>
        <taxon>Actinomycetes</taxon>
        <taxon>Propionibacteriales</taxon>
        <taxon>Nocardioidaceae</taxon>
        <taxon>Nocardioides</taxon>
        <taxon>environmental samples</taxon>
    </lineage>
</organism>
<gene>
    <name evidence="2" type="ORF">AVDCRST_MAG06-3154</name>
</gene>
<feature type="compositionally biased region" description="Basic residues" evidence="1">
    <location>
        <begin position="29"/>
        <end position="38"/>
    </location>
</feature>
<evidence type="ECO:0000313" key="2">
    <source>
        <dbReference type="EMBL" id="CAA9415387.1"/>
    </source>
</evidence>
<dbReference type="EMBL" id="CADCUP010000209">
    <property type="protein sequence ID" value="CAA9415387.1"/>
    <property type="molecule type" value="Genomic_DNA"/>
</dbReference>
<feature type="region of interest" description="Disordered" evidence="1">
    <location>
        <begin position="1"/>
        <end position="44"/>
    </location>
</feature>
<feature type="non-terminal residue" evidence="2">
    <location>
        <position position="1"/>
    </location>
</feature>
<evidence type="ECO:0000256" key="1">
    <source>
        <dbReference type="SAM" id="MobiDB-lite"/>
    </source>
</evidence>
<accession>A0A6J4PN88</accession>
<feature type="region of interest" description="Disordered" evidence="1">
    <location>
        <begin position="79"/>
        <end position="98"/>
    </location>
</feature>